<reference evidence="2" key="1">
    <citation type="submission" date="2020-10" db="EMBL/GenBank/DDBJ databases">
        <authorList>
            <person name="Han B."/>
            <person name="Lu T."/>
            <person name="Zhao Q."/>
            <person name="Huang X."/>
            <person name="Zhao Y."/>
        </authorList>
    </citation>
    <scope>NUCLEOTIDE SEQUENCE</scope>
</reference>
<evidence type="ECO:0000256" key="1">
    <source>
        <dbReference type="SAM" id="MobiDB-lite"/>
    </source>
</evidence>
<proteinExistence type="predicted"/>
<protein>
    <submittedName>
        <fullName evidence="2">Uncharacterized protein</fullName>
    </submittedName>
</protein>
<dbReference type="AlphaFoldDB" id="A0A811SKU2"/>
<evidence type="ECO:0000313" key="2">
    <source>
        <dbReference type="EMBL" id="CAD6341855.1"/>
    </source>
</evidence>
<name>A0A811SKU2_9POAL</name>
<feature type="compositionally biased region" description="Polar residues" evidence="1">
    <location>
        <begin position="114"/>
        <end position="123"/>
    </location>
</feature>
<comment type="caution">
    <text evidence="2">The sequence shown here is derived from an EMBL/GenBank/DDBJ whole genome shotgun (WGS) entry which is preliminary data.</text>
</comment>
<gene>
    <name evidence="2" type="ORF">NCGR_LOCUS65953</name>
</gene>
<sequence>MAATGSRCQLRHLELGVACRCPLRRVVGSCTGEVQGSTTTFAVASARSQQGVATERGRGTVGSTGGHPATRRRSSASTIHRGIRRLREQPRRHGHGGLPIDQPNEKGCGAEAGNKQTRTQSCP</sequence>
<dbReference type="Proteomes" id="UP000604825">
    <property type="component" value="Unassembled WGS sequence"/>
</dbReference>
<dbReference type="EMBL" id="CAJGYO010000328">
    <property type="protein sequence ID" value="CAD6341855.1"/>
    <property type="molecule type" value="Genomic_DNA"/>
</dbReference>
<accession>A0A811SKU2</accession>
<organism evidence="2 3">
    <name type="scientific">Miscanthus lutarioriparius</name>
    <dbReference type="NCBI Taxonomy" id="422564"/>
    <lineage>
        <taxon>Eukaryota</taxon>
        <taxon>Viridiplantae</taxon>
        <taxon>Streptophyta</taxon>
        <taxon>Embryophyta</taxon>
        <taxon>Tracheophyta</taxon>
        <taxon>Spermatophyta</taxon>
        <taxon>Magnoliopsida</taxon>
        <taxon>Liliopsida</taxon>
        <taxon>Poales</taxon>
        <taxon>Poaceae</taxon>
        <taxon>PACMAD clade</taxon>
        <taxon>Panicoideae</taxon>
        <taxon>Andropogonodae</taxon>
        <taxon>Andropogoneae</taxon>
        <taxon>Saccharinae</taxon>
        <taxon>Miscanthus</taxon>
    </lineage>
</organism>
<keyword evidence="3" id="KW-1185">Reference proteome</keyword>
<evidence type="ECO:0000313" key="3">
    <source>
        <dbReference type="Proteomes" id="UP000604825"/>
    </source>
</evidence>
<feature type="region of interest" description="Disordered" evidence="1">
    <location>
        <begin position="45"/>
        <end position="123"/>
    </location>
</feature>